<protein>
    <submittedName>
        <fullName evidence="2">Uncharacterized protein</fullName>
    </submittedName>
</protein>
<sequence>MLQWREPTIIQTSNHKDKEWNNKKREESKEEAQVASTSKPKAIQPPQEGKTNKKKNWRKLYPPIYRIPRIQKDAMDNVFNRKKELGNPLSQIKTFGSQCFKYLIRN</sequence>
<gene>
    <name evidence="2" type="ORF">O181_038810</name>
</gene>
<comment type="caution">
    <text evidence="2">The sequence shown here is derived from an EMBL/GenBank/DDBJ whole genome shotgun (WGS) entry which is preliminary data.</text>
</comment>
<feature type="compositionally biased region" description="Basic and acidic residues" evidence="1">
    <location>
        <begin position="14"/>
        <end position="32"/>
    </location>
</feature>
<dbReference type="EMBL" id="AVOT02015089">
    <property type="protein sequence ID" value="MBW0499095.1"/>
    <property type="molecule type" value="Genomic_DNA"/>
</dbReference>
<evidence type="ECO:0000256" key="1">
    <source>
        <dbReference type="SAM" id="MobiDB-lite"/>
    </source>
</evidence>
<reference evidence="2" key="1">
    <citation type="submission" date="2021-03" db="EMBL/GenBank/DDBJ databases">
        <title>Draft genome sequence of rust myrtle Austropuccinia psidii MF-1, a brazilian biotype.</title>
        <authorList>
            <person name="Quecine M.C."/>
            <person name="Pachon D.M.R."/>
            <person name="Bonatelli M.L."/>
            <person name="Correr F.H."/>
            <person name="Franceschini L.M."/>
            <person name="Leite T.F."/>
            <person name="Margarido G.R.A."/>
            <person name="Almeida C.A."/>
            <person name="Ferrarezi J.A."/>
            <person name="Labate C.A."/>
        </authorList>
    </citation>
    <scope>NUCLEOTIDE SEQUENCE</scope>
    <source>
        <strain evidence="2">MF-1</strain>
    </source>
</reference>
<dbReference type="AlphaFoldDB" id="A0A9Q3DAF3"/>
<evidence type="ECO:0000313" key="3">
    <source>
        <dbReference type="Proteomes" id="UP000765509"/>
    </source>
</evidence>
<evidence type="ECO:0000313" key="2">
    <source>
        <dbReference type="EMBL" id="MBW0499095.1"/>
    </source>
</evidence>
<feature type="region of interest" description="Disordered" evidence="1">
    <location>
        <begin position="1"/>
        <end position="58"/>
    </location>
</feature>
<organism evidence="2 3">
    <name type="scientific">Austropuccinia psidii MF-1</name>
    <dbReference type="NCBI Taxonomy" id="1389203"/>
    <lineage>
        <taxon>Eukaryota</taxon>
        <taxon>Fungi</taxon>
        <taxon>Dikarya</taxon>
        <taxon>Basidiomycota</taxon>
        <taxon>Pucciniomycotina</taxon>
        <taxon>Pucciniomycetes</taxon>
        <taxon>Pucciniales</taxon>
        <taxon>Sphaerophragmiaceae</taxon>
        <taxon>Austropuccinia</taxon>
    </lineage>
</organism>
<proteinExistence type="predicted"/>
<accession>A0A9Q3DAF3</accession>
<keyword evidence="3" id="KW-1185">Reference proteome</keyword>
<name>A0A9Q3DAF3_9BASI</name>
<dbReference type="Proteomes" id="UP000765509">
    <property type="component" value="Unassembled WGS sequence"/>
</dbReference>